<dbReference type="EMBL" id="JAACFV010000176">
    <property type="protein sequence ID" value="KAF7503482.1"/>
    <property type="molecule type" value="Genomic_DNA"/>
</dbReference>
<organism evidence="1 2">
    <name type="scientific">Endocarpon pusillum</name>
    <dbReference type="NCBI Taxonomy" id="364733"/>
    <lineage>
        <taxon>Eukaryota</taxon>
        <taxon>Fungi</taxon>
        <taxon>Dikarya</taxon>
        <taxon>Ascomycota</taxon>
        <taxon>Pezizomycotina</taxon>
        <taxon>Eurotiomycetes</taxon>
        <taxon>Chaetothyriomycetidae</taxon>
        <taxon>Verrucariales</taxon>
        <taxon>Verrucariaceae</taxon>
        <taxon>Endocarpon</taxon>
    </lineage>
</organism>
<gene>
    <name evidence="1" type="ORF">GJ744_003711</name>
</gene>
<sequence length="253" mass="28662">MAAPSVVPAEDIEQTRKAIEEVESALWKADFVLQNYEQCAALYPHLTKIIGLLMGSAASTNIDSIRQLRDFVSKLKNTRIGRIDDTYAERWILKCLQNHLDRAKGVSVRLATDYPKSPEHLVAETALGGDTIIMSRSTYQKPSGRYVEWGRLWNEVNIVRNGWLALRVVDIRLENNNLPPNYPVHPPEQFPPDWTGTYSVYGLELCQVLANSPQHRDAMRNADNIAILVSFLALFWEHPEIDSSSGYARDARD</sequence>
<dbReference type="AlphaFoldDB" id="A0A8H7AA94"/>
<protein>
    <submittedName>
        <fullName evidence="1">Uncharacterized protein</fullName>
    </submittedName>
</protein>
<dbReference type="OrthoDB" id="10419456at2759"/>
<dbReference type="Proteomes" id="UP000606974">
    <property type="component" value="Unassembled WGS sequence"/>
</dbReference>
<keyword evidence="2" id="KW-1185">Reference proteome</keyword>
<name>A0A8H7AA94_9EURO</name>
<reference evidence="1" key="1">
    <citation type="submission" date="2020-02" db="EMBL/GenBank/DDBJ databases">
        <authorList>
            <person name="Palmer J.M."/>
        </authorList>
    </citation>
    <scope>NUCLEOTIDE SEQUENCE</scope>
    <source>
        <strain evidence="1">EPUS1.4</strain>
        <tissue evidence="1">Thallus</tissue>
    </source>
</reference>
<comment type="caution">
    <text evidence="1">The sequence shown here is derived from an EMBL/GenBank/DDBJ whole genome shotgun (WGS) entry which is preliminary data.</text>
</comment>
<accession>A0A8H7AA94</accession>
<proteinExistence type="predicted"/>
<evidence type="ECO:0000313" key="2">
    <source>
        <dbReference type="Proteomes" id="UP000606974"/>
    </source>
</evidence>
<evidence type="ECO:0000313" key="1">
    <source>
        <dbReference type="EMBL" id="KAF7503482.1"/>
    </source>
</evidence>